<organism evidence="3 4">
    <name type="scientific">Thielaviopsis punctulata</name>
    <dbReference type="NCBI Taxonomy" id="72032"/>
    <lineage>
        <taxon>Eukaryota</taxon>
        <taxon>Fungi</taxon>
        <taxon>Dikarya</taxon>
        <taxon>Ascomycota</taxon>
        <taxon>Pezizomycotina</taxon>
        <taxon>Sordariomycetes</taxon>
        <taxon>Hypocreomycetidae</taxon>
        <taxon>Microascales</taxon>
        <taxon>Ceratocystidaceae</taxon>
        <taxon>Thielaviopsis</taxon>
    </lineage>
</organism>
<dbReference type="InterPro" id="IPR037521">
    <property type="entry name" value="FLCN/SMCR8_DENN"/>
</dbReference>
<feature type="compositionally biased region" description="Gly residues" evidence="1">
    <location>
        <begin position="400"/>
        <end position="413"/>
    </location>
</feature>
<feature type="region of interest" description="Disordered" evidence="1">
    <location>
        <begin position="67"/>
        <end position="129"/>
    </location>
</feature>
<dbReference type="OrthoDB" id="5599713at2759"/>
<dbReference type="Proteomes" id="UP000033483">
    <property type="component" value="Unassembled WGS sequence"/>
</dbReference>
<dbReference type="InterPro" id="IPR037520">
    <property type="entry name" value="Folliculin/SMCR8_longin"/>
</dbReference>
<dbReference type="GO" id="GO:0005096">
    <property type="term" value="F:GTPase activator activity"/>
    <property type="evidence" value="ECO:0007669"/>
    <property type="project" value="InterPro"/>
</dbReference>
<accession>A0A0F4Z9Z6</accession>
<reference evidence="3 4" key="1">
    <citation type="submission" date="2015-03" db="EMBL/GenBank/DDBJ databases">
        <authorList>
            <person name="Radwan O."/>
            <person name="Al-Naeli F.A."/>
            <person name="Rendon G.A."/>
            <person name="Fields C."/>
        </authorList>
    </citation>
    <scope>NUCLEOTIDE SEQUENCE [LARGE SCALE GENOMIC DNA]</scope>
    <source>
        <strain evidence="3">CR-DP1</strain>
    </source>
</reference>
<feature type="compositionally biased region" description="Low complexity" evidence="1">
    <location>
        <begin position="80"/>
        <end position="105"/>
    </location>
</feature>
<feature type="region of interest" description="Disordered" evidence="1">
    <location>
        <begin position="147"/>
        <end position="220"/>
    </location>
</feature>
<evidence type="ECO:0000313" key="4">
    <source>
        <dbReference type="Proteomes" id="UP000033483"/>
    </source>
</evidence>
<gene>
    <name evidence="3" type="ORF">TD95_000525</name>
</gene>
<feature type="compositionally biased region" description="Low complexity" evidence="1">
    <location>
        <begin position="369"/>
        <end position="388"/>
    </location>
</feature>
<protein>
    <recommendedName>
        <fullName evidence="2">UDENN FLCN/SMCR8-type domain-containing protein</fullName>
    </recommendedName>
</protein>
<proteinExistence type="predicted"/>
<evidence type="ECO:0000256" key="1">
    <source>
        <dbReference type="SAM" id="MobiDB-lite"/>
    </source>
</evidence>
<dbReference type="PANTHER" id="PTHR31441:SF2">
    <property type="entry name" value="FOLLICULIN"/>
    <property type="match status" value="1"/>
</dbReference>
<dbReference type="EMBL" id="LAEV01001911">
    <property type="protein sequence ID" value="KKA26981.1"/>
    <property type="molecule type" value="Genomic_DNA"/>
</dbReference>
<dbReference type="AlphaFoldDB" id="A0A0F4Z9Z6"/>
<comment type="caution">
    <text evidence="3">The sequence shown here is derived from an EMBL/GenBank/DDBJ whole genome shotgun (WGS) entry which is preliminary data.</text>
</comment>
<dbReference type="GO" id="GO:1904263">
    <property type="term" value="P:positive regulation of TORC1 signaling"/>
    <property type="evidence" value="ECO:0007669"/>
    <property type="project" value="TreeGrafter"/>
</dbReference>
<evidence type="ECO:0000259" key="2">
    <source>
        <dbReference type="PROSITE" id="PS51834"/>
    </source>
</evidence>
<evidence type="ECO:0000313" key="3">
    <source>
        <dbReference type="EMBL" id="KKA26981.1"/>
    </source>
</evidence>
<sequence length="456" mass="49418">MLTSQLQLVLAHYCDTHGPTPLIVTEGSKVPCSSCFDTNSPVFLSGDNDTIESPALEHSLRRLSLNTQRPWSSSDDRPGRSSLLRSSTATTTSSSTSISPSEATPPESPRRNDIPRRDSGFRRTYDEHVTRRAGPCDNCALTVPPNFAQATESDEGRGPVLRSKIPYSRPPSTGWNTSPPSSRESAASDSEADEVQPRNQLHRNSASRSSMSSASRSSMSGGHLHYMKYISTKEPMQAASFAIVRASCLRTLSFETLPRGPPSHLGAIPGFVATHTNGYAASGGPIFFGDPVAGYTTAYIFRISDVHARGHKRVYAFLAISTHRERQVMQQFEYLARRFRQMAASIQQMADIEAEKASDASSSPILGSGPFAPQTPGAGAQQQQAQQQHDAPTERPSSFLGGGSGGGFNRRMGAGGPSVSLKARGLAELVGQPDFFYQMHCTFAKLLYEIDHNKYI</sequence>
<feature type="compositionally biased region" description="Basic and acidic residues" evidence="1">
    <location>
        <begin position="108"/>
        <end position="129"/>
    </location>
</feature>
<feature type="domain" description="UDENN FLCN/SMCR8-type" evidence="2">
    <location>
        <begin position="209"/>
        <end position="456"/>
    </location>
</feature>
<dbReference type="InterPro" id="IPR021713">
    <property type="entry name" value="Folliculin"/>
</dbReference>
<dbReference type="PANTHER" id="PTHR31441">
    <property type="entry name" value="FOLLICULIN FAMILY MEMBER"/>
    <property type="match status" value="1"/>
</dbReference>
<dbReference type="Pfam" id="PF11704">
    <property type="entry name" value="Folliculin"/>
    <property type="match status" value="1"/>
</dbReference>
<keyword evidence="4" id="KW-1185">Reference proteome</keyword>
<feature type="compositionally biased region" description="Low complexity" evidence="1">
    <location>
        <begin position="178"/>
        <end position="189"/>
    </location>
</feature>
<dbReference type="PROSITE" id="PS51834">
    <property type="entry name" value="DENN_FLCN_SMCR8"/>
    <property type="match status" value="1"/>
</dbReference>
<name>A0A0F4Z9Z6_9PEZI</name>
<dbReference type="GO" id="GO:0005829">
    <property type="term" value="C:cytosol"/>
    <property type="evidence" value="ECO:0007669"/>
    <property type="project" value="TreeGrafter"/>
</dbReference>
<feature type="compositionally biased region" description="Low complexity" evidence="1">
    <location>
        <begin position="206"/>
        <end position="220"/>
    </location>
</feature>
<feature type="region of interest" description="Disordered" evidence="1">
    <location>
        <begin position="357"/>
        <end position="413"/>
    </location>
</feature>